<feature type="transmembrane region" description="Helical" evidence="1">
    <location>
        <begin position="38"/>
        <end position="60"/>
    </location>
</feature>
<sequence length="61" mass="6402">MTDQPGPLESTREFSAAELAAWQDDEDTYTGPSPRIRLIAILVVAAMVLGAGATTLAIVLS</sequence>
<keyword evidence="1" id="KW-1133">Transmembrane helix</keyword>
<accession>A0ABV8LD51</accession>
<dbReference type="Proteomes" id="UP001595767">
    <property type="component" value="Unassembled WGS sequence"/>
</dbReference>
<keyword evidence="3" id="KW-1185">Reference proteome</keyword>
<name>A0ABV8LD51_9NOCA</name>
<proteinExistence type="predicted"/>
<keyword evidence="1" id="KW-0812">Transmembrane</keyword>
<reference evidence="3" key="1">
    <citation type="journal article" date="2019" name="Int. J. Syst. Evol. Microbiol.">
        <title>The Global Catalogue of Microorganisms (GCM) 10K type strain sequencing project: providing services to taxonomists for standard genome sequencing and annotation.</title>
        <authorList>
            <consortium name="The Broad Institute Genomics Platform"/>
            <consortium name="The Broad Institute Genome Sequencing Center for Infectious Disease"/>
            <person name="Wu L."/>
            <person name="Ma J."/>
        </authorList>
    </citation>
    <scope>NUCLEOTIDE SEQUENCE [LARGE SCALE GENOMIC DNA]</scope>
    <source>
        <strain evidence="3">CGMCC 4.7204</strain>
    </source>
</reference>
<evidence type="ECO:0000256" key="1">
    <source>
        <dbReference type="SAM" id="Phobius"/>
    </source>
</evidence>
<gene>
    <name evidence="2" type="ORF">ACFOW8_25385</name>
</gene>
<keyword evidence="1" id="KW-0472">Membrane</keyword>
<dbReference type="EMBL" id="JBHSBA010000015">
    <property type="protein sequence ID" value="MFC4128262.1"/>
    <property type="molecule type" value="Genomic_DNA"/>
</dbReference>
<protein>
    <submittedName>
        <fullName evidence="2">Uncharacterized protein</fullName>
    </submittedName>
</protein>
<comment type="caution">
    <text evidence="2">The sequence shown here is derived from an EMBL/GenBank/DDBJ whole genome shotgun (WGS) entry which is preliminary data.</text>
</comment>
<dbReference type="RefSeq" id="WP_378554003.1">
    <property type="nucleotide sequence ID" value="NZ_JBHSBA010000015.1"/>
</dbReference>
<evidence type="ECO:0000313" key="3">
    <source>
        <dbReference type="Proteomes" id="UP001595767"/>
    </source>
</evidence>
<organism evidence="2 3">
    <name type="scientific">Nocardia rhizosphaerae</name>
    <dbReference type="NCBI Taxonomy" id="1691571"/>
    <lineage>
        <taxon>Bacteria</taxon>
        <taxon>Bacillati</taxon>
        <taxon>Actinomycetota</taxon>
        <taxon>Actinomycetes</taxon>
        <taxon>Mycobacteriales</taxon>
        <taxon>Nocardiaceae</taxon>
        <taxon>Nocardia</taxon>
    </lineage>
</organism>
<evidence type="ECO:0000313" key="2">
    <source>
        <dbReference type="EMBL" id="MFC4128262.1"/>
    </source>
</evidence>